<evidence type="ECO:0000256" key="9">
    <source>
        <dbReference type="ARBA" id="ARBA00022989"/>
    </source>
</evidence>
<dbReference type="GO" id="GO:0046872">
    <property type="term" value="F:metal ion binding"/>
    <property type="evidence" value="ECO:0007669"/>
    <property type="project" value="UniProtKB-KW"/>
</dbReference>
<keyword evidence="6" id="KW-0997">Cell inner membrane</keyword>
<evidence type="ECO:0000256" key="8">
    <source>
        <dbReference type="ARBA" id="ARBA00022741"/>
    </source>
</evidence>
<dbReference type="GO" id="GO:0005886">
    <property type="term" value="C:plasma membrane"/>
    <property type="evidence" value="ECO:0007669"/>
    <property type="project" value="UniProtKB-SubCell"/>
</dbReference>
<evidence type="ECO:0000256" key="11">
    <source>
        <dbReference type="ARBA" id="ARBA00023065"/>
    </source>
</evidence>
<feature type="transmembrane region" description="Helical" evidence="17">
    <location>
        <begin position="505"/>
        <end position="526"/>
    </location>
</feature>
<dbReference type="NCBIfam" id="TIGR00437">
    <property type="entry name" value="feoB"/>
    <property type="match status" value="1"/>
</dbReference>
<feature type="transmembrane region" description="Helical" evidence="17">
    <location>
        <begin position="603"/>
        <end position="623"/>
    </location>
</feature>
<evidence type="ECO:0000313" key="20">
    <source>
        <dbReference type="EMBL" id="SUV17987.1"/>
    </source>
</evidence>
<feature type="transmembrane region" description="Helical" evidence="17">
    <location>
        <begin position="316"/>
        <end position="334"/>
    </location>
</feature>
<comment type="subcellular location">
    <subcellularLocation>
        <location evidence="2">Cell inner membrane</location>
        <topology evidence="2">Multi-pass membrane protein</topology>
    </subcellularLocation>
    <subcellularLocation>
        <location evidence="17">Cell membrane</location>
        <topology evidence="17">Multi-pass membrane protein</topology>
    </subcellularLocation>
</comment>
<evidence type="ECO:0000313" key="21">
    <source>
        <dbReference type="Proteomes" id="UP000238825"/>
    </source>
</evidence>
<accession>A0A2S0JZ27</accession>
<evidence type="ECO:0000256" key="2">
    <source>
        <dbReference type="ARBA" id="ARBA00004429"/>
    </source>
</evidence>
<feature type="transmembrane region" description="Helical" evidence="17">
    <location>
        <begin position="538"/>
        <end position="556"/>
    </location>
</feature>
<keyword evidence="10 17" id="KW-0408">Iron</keyword>
<evidence type="ECO:0000256" key="17">
    <source>
        <dbReference type="RuleBase" id="RU362098"/>
    </source>
</evidence>
<evidence type="ECO:0000256" key="1">
    <source>
        <dbReference type="ARBA" id="ARBA00003926"/>
    </source>
</evidence>
<comment type="function">
    <text evidence="1 17">Probable transporter of a GTP-driven Fe(2+) uptake system.</text>
</comment>
<evidence type="ECO:0000256" key="10">
    <source>
        <dbReference type="ARBA" id="ARBA00023004"/>
    </source>
</evidence>
<keyword evidence="16" id="KW-0479">Metal-binding</keyword>
<evidence type="ECO:0000256" key="6">
    <source>
        <dbReference type="ARBA" id="ARBA00022519"/>
    </source>
</evidence>
<evidence type="ECO:0000256" key="4">
    <source>
        <dbReference type="ARBA" id="ARBA00022475"/>
    </source>
</evidence>
<feature type="binding site" evidence="15">
    <location>
        <begin position="112"/>
        <end position="115"/>
    </location>
    <ligand>
        <name>GTP</name>
        <dbReference type="ChEBI" id="CHEBI:37565"/>
        <label>1</label>
    </ligand>
</feature>
<dbReference type="EMBL" id="UFSZ01000001">
    <property type="protein sequence ID" value="SUV17987.1"/>
    <property type="molecule type" value="Genomic_DNA"/>
</dbReference>
<evidence type="ECO:0000256" key="14">
    <source>
        <dbReference type="NCBIfam" id="TIGR00437"/>
    </source>
</evidence>
<dbReference type="GO" id="GO:0015093">
    <property type="term" value="F:ferrous iron transmembrane transporter activity"/>
    <property type="evidence" value="ECO:0007669"/>
    <property type="project" value="UniProtKB-UniRule"/>
</dbReference>
<dbReference type="InterPro" id="IPR030389">
    <property type="entry name" value="G_FEOB_dom"/>
</dbReference>
<dbReference type="InterPro" id="IPR011640">
    <property type="entry name" value="Fe2_transport_prot_B_C"/>
</dbReference>
<feature type="transmembrane region" description="Helical" evidence="17">
    <location>
        <begin position="563"/>
        <end position="583"/>
    </location>
</feature>
<dbReference type="RefSeq" id="WP_024362992.1">
    <property type="nucleotide sequence ID" value="NZ_BJNS01000023.1"/>
</dbReference>
<dbReference type="InterPro" id="IPR011642">
    <property type="entry name" value="Gate_dom"/>
</dbReference>
<evidence type="ECO:0000313" key="19">
    <source>
        <dbReference type="EMBL" id="AVK96244.1"/>
    </source>
</evidence>
<feature type="transmembrane region" description="Helical" evidence="17">
    <location>
        <begin position="635"/>
        <end position="655"/>
    </location>
</feature>
<evidence type="ECO:0000256" key="15">
    <source>
        <dbReference type="PIRSR" id="PIRSR603373-1"/>
    </source>
</evidence>
<feature type="binding site" evidence="16">
    <location>
        <position position="19"/>
    </location>
    <ligand>
        <name>Mg(2+)</name>
        <dbReference type="ChEBI" id="CHEBI:18420"/>
        <label>2</label>
    </ligand>
</feature>
<keyword evidence="5 17" id="KW-0410">Iron transport</keyword>
<dbReference type="Pfam" id="PF07670">
    <property type="entry name" value="Gate"/>
    <property type="match status" value="2"/>
</dbReference>
<feature type="binding site" evidence="15">
    <location>
        <begin position="33"/>
        <end position="37"/>
    </location>
    <ligand>
        <name>GTP</name>
        <dbReference type="ChEBI" id="CHEBI:37565"/>
        <label>1</label>
    </ligand>
</feature>
<dbReference type="Pfam" id="PF17910">
    <property type="entry name" value="FeoB_Cyto"/>
    <property type="match status" value="1"/>
</dbReference>
<dbReference type="Gene3D" id="3.40.50.300">
    <property type="entry name" value="P-loop containing nucleotide triphosphate hydrolases"/>
    <property type="match status" value="1"/>
</dbReference>
<evidence type="ECO:0000313" key="22">
    <source>
        <dbReference type="Proteomes" id="UP000255295"/>
    </source>
</evidence>
<evidence type="ECO:0000256" key="3">
    <source>
        <dbReference type="ARBA" id="ARBA00022448"/>
    </source>
</evidence>
<keyword evidence="12 15" id="KW-0342">GTP-binding</keyword>
<reference evidence="19 21" key="1">
    <citation type="submission" date="2017-03" db="EMBL/GenBank/DDBJ databases">
        <title>The whole genome sequencing and assembly of Lysinibacillus sphaericus DSM 28T strain.</title>
        <authorList>
            <person name="Lee Y.-J."/>
            <person name="Yi H."/>
            <person name="Bahn Y.-S."/>
            <person name="Kim J.F."/>
            <person name="Lee D.-W."/>
        </authorList>
    </citation>
    <scope>NUCLEOTIDE SEQUENCE [LARGE SCALE GENOMIC DNA]</scope>
    <source>
        <strain evidence="19 21">DSM 28</strain>
    </source>
</reference>
<dbReference type="AlphaFoldDB" id="A0A2S0JZ27"/>
<feature type="binding site" evidence="16">
    <location>
        <position position="20"/>
    </location>
    <ligand>
        <name>Mg(2+)</name>
        <dbReference type="ChEBI" id="CHEBI:18420"/>
        <label>2</label>
    </ligand>
</feature>
<feature type="transmembrane region" description="Helical" evidence="17">
    <location>
        <begin position="415"/>
        <end position="441"/>
    </location>
</feature>
<dbReference type="GO" id="GO:0005525">
    <property type="term" value="F:GTP binding"/>
    <property type="evidence" value="ECO:0007669"/>
    <property type="project" value="UniProtKB-KW"/>
</dbReference>
<evidence type="ECO:0000256" key="16">
    <source>
        <dbReference type="PIRSR" id="PIRSR603373-2"/>
    </source>
</evidence>
<evidence type="ECO:0000256" key="13">
    <source>
        <dbReference type="ARBA" id="ARBA00023136"/>
    </source>
</evidence>
<evidence type="ECO:0000256" key="7">
    <source>
        <dbReference type="ARBA" id="ARBA00022692"/>
    </source>
</evidence>
<dbReference type="GeneID" id="48276192"/>
<feature type="binding site" evidence="16">
    <location>
        <position position="22"/>
    </location>
    <ligand>
        <name>Mg(2+)</name>
        <dbReference type="ChEBI" id="CHEBI:18420"/>
        <label>1</label>
    </ligand>
</feature>
<keyword evidence="11" id="KW-0406">Ion transport</keyword>
<dbReference type="InterPro" id="IPR050860">
    <property type="entry name" value="FeoB_GTPase"/>
</dbReference>
<dbReference type="FunFam" id="3.40.50.300:FF:000426">
    <property type="entry name" value="Ferrous iron transport protein B"/>
    <property type="match status" value="1"/>
</dbReference>
<keyword evidence="3 17" id="KW-0813">Transport</keyword>
<reference evidence="20 22" key="2">
    <citation type="submission" date="2018-06" db="EMBL/GenBank/DDBJ databases">
        <authorList>
            <consortium name="Pathogen Informatics"/>
            <person name="Doyle S."/>
        </authorList>
    </citation>
    <scope>NUCLEOTIDE SEQUENCE [LARGE SCALE GENOMIC DNA]</scope>
    <source>
        <strain evidence="20 22">NCTC10338</strain>
    </source>
</reference>
<feature type="transmembrane region" description="Helical" evidence="17">
    <location>
        <begin position="275"/>
        <end position="296"/>
    </location>
</feature>
<proteinExistence type="inferred from homology"/>
<dbReference type="InterPro" id="IPR003373">
    <property type="entry name" value="Fe2_transport_prot-B"/>
</dbReference>
<evidence type="ECO:0000256" key="12">
    <source>
        <dbReference type="ARBA" id="ARBA00023134"/>
    </source>
</evidence>
<dbReference type="PANTHER" id="PTHR43185">
    <property type="entry name" value="FERROUS IRON TRANSPORT PROTEIN B"/>
    <property type="match status" value="1"/>
</dbReference>
<feature type="transmembrane region" description="Helical" evidence="17">
    <location>
        <begin position="447"/>
        <end position="467"/>
    </location>
</feature>
<organism evidence="19 21">
    <name type="scientific">Lysinibacillus sphaericus</name>
    <name type="common">Bacillus sphaericus</name>
    <dbReference type="NCBI Taxonomy" id="1421"/>
    <lineage>
        <taxon>Bacteria</taxon>
        <taxon>Bacillati</taxon>
        <taxon>Bacillota</taxon>
        <taxon>Bacilli</taxon>
        <taxon>Bacillales</taxon>
        <taxon>Bacillaceae</taxon>
        <taxon>Lysinibacillus</taxon>
    </lineage>
</organism>
<dbReference type="InterPro" id="IPR027417">
    <property type="entry name" value="P-loop_NTPase"/>
</dbReference>
<feature type="binding site" evidence="15">
    <location>
        <begin position="52"/>
        <end position="55"/>
    </location>
    <ligand>
        <name>GTP</name>
        <dbReference type="ChEBI" id="CHEBI:37565"/>
        <label>1</label>
    </ligand>
</feature>
<gene>
    <name evidence="20" type="primary">feoB</name>
    <name evidence="19" type="ORF">LS41612_08250</name>
    <name evidence="20" type="ORF">NCTC10338_03101</name>
</gene>
<dbReference type="CDD" id="cd01879">
    <property type="entry name" value="FeoB"/>
    <property type="match status" value="1"/>
</dbReference>
<sequence>MRRLALIGNPNIGKTSLFNTLTNSYEYVGNWSGVTVEKKVGQVKKLNKEIIDLPGVYTLNPISRDESVVTTFLLEEQIDGLLNIIDASNFERNMQLTLDLLELRKPIIICLNMMDVAKKKGISINIEKLQSTLGVPVIPIVARTGKGIEGIYQALESTSQLEQHFTLTYDTPIETAIATIEDLLQNVAAEQKRWCAIQFLMGNQAIDAFLQNEDYLHKIQTIRTALATEIGESLSGAITNQRDSYIATIKNELVIQEKSEKQWTEHIDKVLTHPVLGVPIFLALMYFMFQATFAWIGGPLSDLLDRFVGGPFSETVYNGLTAIGASSFIIHLICDGIIAGVGGVIVFIPQIFVLFFFISLLEDSGYMARIAVVMDRLMEFFGLNGKAFIPMIISFGCNVPGIMAARTIEQPKERLLTILVAPFMSCSARLPVYALFGAAFFAKHQSLVVLSLYLLGIVIALLVTKLLSMTLLKNETSVFFVELPSYHMPQFKTLWRSTWEKGKGFLRKAGTIIFAGSVIIWLLSYIGPHGTNVAMDESFLAMIGGAFGVLFIPLGFGTWQAGASLISGFLAKEVIVSTMAIIYGVNEGVLSSTMTTHFNALSAYTFLVFVLLYMPCLATVGAIKRETQSTKWTLFATIYPFVVAYLIALVVYAIGNLFI</sequence>
<dbReference type="Pfam" id="PF02421">
    <property type="entry name" value="FeoB_N"/>
    <property type="match status" value="1"/>
</dbReference>
<evidence type="ECO:0000259" key="18">
    <source>
        <dbReference type="PROSITE" id="PS51711"/>
    </source>
</evidence>
<name>A0A2S0JZ27_LYSSH</name>
<feature type="binding site" evidence="15">
    <location>
        <begin position="8"/>
        <end position="15"/>
    </location>
    <ligand>
        <name>GTP</name>
        <dbReference type="ChEBI" id="CHEBI:37565"/>
        <label>1</label>
    </ligand>
</feature>
<keyword evidence="7 17" id="KW-0812">Transmembrane</keyword>
<keyword evidence="4" id="KW-1003">Cell membrane</keyword>
<dbReference type="InterPro" id="IPR041069">
    <property type="entry name" value="FeoB_Cyto"/>
</dbReference>
<dbReference type="PANTHER" id="PTHR43185:SF1">
    <property type="entry name" value="FE(2+) TRANSPORTER FEOB"/>
    <property type="match status" value="1"/>
</dbReference>
<evidence type="ECO:0000256" key="5">
    <source>
        <dbReference type="ARBA" id="ARBA00022496"/>
    </source>
</evidence>
<keyword evidence="9 17" id="KW-1133">Transmembrane helix</keyword>
<protein>
    <recommendedName>
        <fullName evidence="14 17">Ferrous iron transport protein B</fullName>
    </recommendedName>
</protein>
<comment type="similarity">
    <text evidence="17">Belongs to the TRAFAC class TrmE-Era-EngA-EngB-Septin-like GTPase superfamily. FeoB GTPase (TC 9.A.8) family.</text>
</comment>
<feature type="transmembrane region" description="Helical" evidence="17">
    <location>
        <begin position="341"/>
        <end position="361"/>
    </location>
</feature>
<dbReference type="Gene3D" id="1.10.287.1770">
    <property type="match status" value="1"/>
</dbReference>
<keyword evidence="16" id="KW-0460">Magnesium</keyword>
<dbReference type="Proteomes" id="UP000255295">
    <property type="component" value="Unassembled WGS sequence"/>
</dbReference>
<feature type="domain" description="FeoB-type G" evidence="18">
    <location>
        <begin position="1"/>
        <end position="161"/>
    </location>
</feature>
<dbReference type="Proteomes" id="UP000238825">
    <property type="component" value="Chromosome"/>
</dbReference>
<dbReference type="Pfam" id="PF07664">
    <property type="entry name" value="FeoB_C"/>
    <property type="match status" value="1"/>
</dbReference>
<dbReference type="SUPFAM" id="SSF52540">
    <property type="entry name" value="P-loop containing nucleoside triphosphate hydrolases"/>
    <property type="match status" value="1"/>
</dbReference>
<dbReference type="EMBL" id="CP019980">
    <property type="protein sequence ID" value="AVK96244.1"/>
    <property type="molecule type" value="Genomic_DNA"/>
</dbReference>
<keyword evidence="8 15" id="KW-0547">Nucleotide-binding</keyword>
<feature type="transmembrane region" description="Helical" evidence="17">
    <location>
        <begin position="381"/>
        <end position="403"/>
    </location>
</feature>
<dbReference type="PROSITE" id="PS51711">
    <property type="entry name" value="G_FEOB"/>
    <property type="match status" value="1"/>
</dbReference>
<keyword evidence="13 17" id="KW-0472">Membrane</keyword>